<accession>K5DK25</accession>
<proteinExistence type="predicted"/>
<sequence>MEDHPSTFWTKRVQITWPISYGLNAMRWFQEMKETTTLLAIVERHAFIVADDLH</sequence>
<comment type="caution">
    <text evidence="1">The sequence shown here is derived from an EMBL/GenBank/DDBJ whole genome shotgun (WGS) entry which is preliminary data.</text>
</comment>
<evidence type="ECO:0000313" key="1">
    <source>
        <dbReference type="EMBL" id="EKK02768.1"/>
    </source>
</evidence>
<evidence type="ECO:0000313" key="2">
    <source>
        <dbReference type="Proteomes" id="UP000007993"/>
    </source>
</evidence>
<dbReference type="Proteomes" id="UP000007993">
    <property type="component" value="Unassembled WGS sequence"/>
</dbReference>
<gene>
    <name evidence="1" type="ORF">RBSH_01927</name>
</gene>
<dbReference type="PATRIC" id="fig|993517.3.peg.2089"/>
<organism evidence="1 2">
    <name type="scientific">Rhodopirellula baltica SH28</name>
    <dbReference type="NCBI Taxonomy" id="993517"/>
    <lineage>
        <taxon>Bacteria</taxon>
        <taxon>Pseudomonadati</taxon>
        <taxon>Planctomycetota</taxon>
        <taxon>Planctomycetia</taxon>
        <taxon>Pirellulales</taxon>
        <taxon>Pirellulaceae</taxon>
        <taxon>Rhodopirellula</taxon>
    </lineage>
</organism>
<reference evidence="1 2" key="1">
    <citation type="journal article" date="2013" name="Mar. Genomics">
        <title>Expression of sulfatases in Rhodopirellula baltica and the diversity of sulfatases in the genus Rhodopirellula.</title>
        <authorList>
            <person name="Wegner C.E."/>
            <person name="Richter-Heitmann T."/>
            <person name="Klindworth A."/>
            <person name="Klockow C."/>
            <person name="Richter M."/>
            <person name="Achstetter T."/>
            <person name="Glockner F.O."/>
            <person name="Harder J."/>
        </authorList>
    </citation>
    <scope>NUCLEOTIDE SEQUENCE [LARGE SCALE GENOMIC DNA]</scope>
    <source>
        <strain evidence="1 2">SH28</strain>
    </source>
</reference>
<dbReference type="EMBL" id="AMCW01000043">
    <property type="protein sequence ID" value="EKK02768.1"/>
    <property type="molecule type" value="Genomic_DNA"/>
</dbReference>
<dbReference type="AlphaFoldDB" id="K5DK25"/>
<name>K5DK25_RHOBT</name>
<protein>
    <submittedName>
        <fullName evidence="1">Uncharacterized protein</fullName>
    </submittedName>
</protein>